<evidence type="ECO:0000313" key="3">
    <source>
        <dbReference type="Proteomes" id="UP000035036"/>
    </source>
</evidence>
<dbReference type="GO" id="GO:0006355">
    <property type="term" value="P:regulation of DNA-templated transcription"/>
    <property type="evidence" value="ECO:0007669"/>
    <property type="project" value="InterPro"/>
</dbReference>
<sequence length="84" mass="9615">MGTMTLRGIDEKTAEALKDKAKREGSSVNAVTLRLLRESLGLEKRKRNVRYSDLDHLAGTWSAEEEAEFERNTSAFEKVDEELW</sequence>
<dbReference type="Proteomes" id="UP000035036">
    <property type="component" value="Chromosome"/>
</dbReference>
<dbReference type="SUPFAM" id="SSF47598">
    <property type="entry name" value="Ribbon-helix-helix"/>
    <property type="match status" value="1"/>
</dbReference>
<dbReference type="HOGENOM" id="CLU_181382_0_0_7"/>
<evidence type="ECO:0000259" key="1">
    <source>
        <dbReference type="Pfam" id="PF22513"/>
    </source>
</evidence>
<keyword evidence="3" id="KW-1185">Reference proteome</keyword>
<feature type="domain" description="Antitoxin FitA-like ribbon-helix-helix" evidence="1">
    <location>
        <begin position="3"/>
        <end position="39"/>
    </location>
</feature>
<dbReference type="InterPro" id="IPR010985">
    <property type="entry name" value="Ribbon_hlx_hlx"/>
</dbReference>
<evidence type="ECO:0000313" key="2">
    <source>
        <dbReference type="EMBL" id="AJF05740.1"/>
    </source>
</evidence>
<gene>
    <name evidence="2" type="ORF">GSUB_02950</name>
</gene>
<reference evidence="2 3" key="1">
    <citation type="journal article" date="2015" name="Genome Announc.">
        <title>Genomes of Geoalkalibacter ferrihydriticus Z-0531T and Geoalkalibacter subterraneus Red1T, Two Haloalkaliphilic Metal-Reducing Deltaproteobacteria.</title>
        <authorList>
            <person name="Badalamenti J.P."/>
            <person name="Krajmalnik-Brown R."/>
            <person name="Torres C.I."/>
            <person name="Bond D.R."/>
        </authorList>
    </citation>
    <scope>NUCLEOTIDE SEQUENCE [LARGE SCALE GENOMIC DNA]</scope>
    <source>
        <strain evidence="2 3">Red1</strain>
    </source>
</reference>
<accession>A0A0B5FNW0</accession>
<dbReference type="OrthoDB" id="5420897at2"/>
<dbReference type="InterPro" id="IPR053853">
    <property type="entry name" value="FitA-like_RHH"/>
</dbReference>
<dbReference type="STRING" id="483547.GSUB_02950"/>
<proteinExistence type="predicted"/>
<organism evidence="2 3">
    <name type="scientific">Geoalkalibacter subterraneus</name>
    <dbReference type="NCBI Taxonomy" id="483547"/>
    <lineage>
        <taxon>Bacteria</taxon>
        <taxon>Pseudomonadati</taxon>
        <taxon>Thermodesulfobacteriota</taxon>
        <taxon>Desulfuromonadia</taxon>
        <taxon>Desulfuromonadales</taxon>
        <taxon>Geoalkalibacteraceae</taxon>
        <taxon>Geoalkalibacter</taxon>
    </lineage>
</organism>
<dbReference type="KEGG" id="gsb:GSUB_02950"/>
<dbReference type="AlphaFoldDB" id="A0A0B5FNW0"/>
<protein>
    <recommendedName>
        <fullName evidence="1">Antitoxin FitA-like ribbon-helix-helix domain-containing protein</fullName>
    </recommendedName>
</protein>
<dbReference type="EMBL" id="CP010311">
    <property type="protein sequence ID" value="AJF05740.1"/>
    <property type="molecule type" value="Genomic_DNA"/>
</dbReference>
<dbReference type="Pfam" id="PF22513">
    <property type="entry name" value="FitA-like_RHH"/>
    <property type="match status" value="1"/>
</dbReference>
<dbReference type="RefSeq" id="WP_040199124.1">
    <property type="nucleotide sequence ID" value="NZ_CP010311.1"/>
</dbReference>
<name>A0A0B5FNW0_9BACT</name>